<protein>
    <recommendedName>
        <fullName evidence="4">Phage portal protein</fullName>
    </recommendedName>
</protein>
<dbReference type="AlphaFoldDB" id="A0A7W7SAC6"/>
<dbReference type="InterPro" id="IPR021145">
    <property type="entry name" value="Portal_protein_SPP1_Gp6-like"/>
</dbReference>
<organism evidence="2 3">
    <name type="scientific">Kitasatospora gansuensis</name>
    <dbReference type="NCBI Taxonomy" id="258050"/>
    <lineage>
        <taxon>Bacteria</taxon>
        <taxon>Bacillati</taxon>
        <taxon>Actinomycetota</taxon>
        <taxon>Actinomycetes</taxon>
        <taxon>Kitasatosporales</taxon>
        <taxon>Streptomycetaceae</taxon>
        <taxon>Kitasatospora</taxon>
    </lineage>
</organism>
<evidence type="ECO:0000313" key="3">
    <source>
        <dbReference type="Proteomes" id="UP000573327"/>
    </source>
</evidence>
<gene>
    <name evidence="2" type="ORF">F4556_002369</name>
</gene>
<name>A0A7W7SAC6_9ACTN</name>
<dbReference type="RefSeq" id="WP_184914098.1">
    <property type="nucleotide sequence ID" value="NZ_JACHJR010000001.1"/>
</dbReference>
<evidence type="ECO:0000256" key="1">
    <source>
        <dbReference type="SAM" id="MobiDB-lite"/>
    </source>
</evidence>
<evidence type="ECO:0008006" key="4">
    <source>
        <dbReference type="Google" id="ProtNLM"/>
    </source>
</evidence>
<dbReference type="EMBL" id="JACHJR010000001">
    <property type="protein sequence ID" value="MBB4946834.1"/>
    <property type="molecule type" value="Genomic_DNA"/>
</dbReference>
<evidence type="ECO:0000313" key="2">
    <source>
        <dbReference type="EMBL" id="MBB4946834.1"/>
    </source>
</evidence>
<keyword evidence="3" id="KW-1185">Reference proteome</keyword>
<feature type="region of interest" description="Disordered" evidence="1">
    <location>
        <begin position="469"/>
        <end position="488"/>
    </location>
</feature>
<proteinExistence type="predicted"/>
<dbReference type="Pfam" id="PF05133">
    <property type="entry name" value="SPP1_portal"/>
    <property type="match status" value="1"/>
</dbReference>
<dbReference type="Proteomes" id="UP000573327">
    <property type="component" value="Unassembled WGS sequence"/>
</dbReference>
<reference evidence="2 3" key="1">
    <citation type="submission" date="2020-08" db="EMBL/GenBank/DDBJ databases">
        <title>Sequencing the genomes of 1000 actinobacteria strains.</title>
        <authorList>
            <person name="Klenk H.-P."/>
        </authorList>
    </citation>
    <scope>NUCLEOTIDE SEQUENCE [LARGE SCALE GENOMIC DNA]</scope>
    <source>
        <strain evidence="2 3">DSM 44786</strain>
    </source>
</reference>
<sequence length="488" mass="54062">MAVTEQEALRITQALEAQLDKRQAAVKVWNGFYKGKSERLVFASDRFRQAFGGLFDGFSDNWCGVVCDAPSERMTPLGFRFGEGEDGAAAPADKQAQRFWQANGMDAWARIAHTEMMVKSRSFVLVWAENPDDSDTEPEITVEDATQCIVAYEPGNRRKRRAAFKRFDGEDGFVYGTLYLPDQIWKWRRASLGSGLILPTGVALGGWVPRAAGKLDQAVIGNPLRRVPMVELTNRPRLVDDPSPEHQTVMPLQRAINKLVIDMLVAAEAGAFPARWGTGIDLPKDPLTGQEIDNPDMWKLSVSKMLRASSPQAKFGNFQAADLRNFVTGIEMLVEHVAAQSRTPPGYMTGKLVNVNAEAMQESEVGLIAKTRDKTTFLSDAWEEMARLCFLVKDDQQRGNDPLAETIWADVEHRTDAQRVDAAIKKKAIGVPWRQLMEDLGYTPTQITRMEAMLEQDANRAARALAFSGIDDPGPLEPASGHRTPAAA</sequence>
<accession>A0A7W7SAC6</accession>
<comment type="caution">
    <text evidence="2">The sequence shown here is derived from an EMBL/GenBank/DDBJ whole genome shotgun (WGS) entry which is preliminary data.</text>
</comment>